<evidence type="ECO:0000313" key="4">
    <source>
        <dbReference type="Proteomes" id="UP000189004"/>
    </source>
</evidence>
<gene>
    <name evidence="3" type="ORF">NOSIN_08350</name>
</gene>
<proteinExistence type="predicted"/>
<dbReference type="Gene3D" id="3.30.450.30">
    <property type="entry name" value="Dynein light chain 2a, cytoplasmic"/>
    <property type="match status" value="1"/>
</dbReference>
<accession>A0A1V3BZ39</accession>
<evidence type="ECO:0000313" key="3">
    <source>
        <dbReference type="EMBL" id="OOC53811.1"/>
    </source>
</evidence>
<keyword evidence="4" id="KW-1185">Reference proteome</keyword>
<comment type="caution">
    <text evidence="3">The sequence shown here is derived from an EMBL/GenBank/DDBJ whole genome shotgun (WGS) entry which is preliminary data.</text>
</comment>
<name>A0A1V3BZ39_9ACTN</name>
<evidence type="ECO:0000256" key="1">
    <source>
        <dbReference type="SAM" id="MobiDB-lite"/>
    </source>
</evidence>
<dbReference type="STRING" id="501010.NOSIN_08350"/>
<dbReference type="OrthoDB" id="5187023at2"/>
<dbReference type="SUPFAM" id="SSF103196">
    <property type="entry name" value="Roadblock/LC7 domain"/>
    <property type="match status" value="1"/>
</dbReference>
<dbReference type="RefSeq" id="WP_077693492.1">
    <property type="nucleotide sequence ID" value="NZ_JACCHL010000001.1"/>
</dbReference>
<dbReference type="PANTHER" id="PTHR36222:SF1">
    <property type="entry name" value="SERINE PROTEASE INHIBITOR RV3364C"/>
    <property type="match status" value="1"/>
</dbReference>
<dbReference type="Pfam" id="PF03259">
    <property type="entry name" value="Robl_LC7"/>
    <property type="match status" value="1"/>
</dbReference>
<dbReference type="Proteomes" id="UP000189004">
    <property type="component" value="Unassembled WGS sequence"/>
</dbReference>
<organism evidence="3 4">
    <name type="scientific">Nocardiopsis sinuspersici</name>
    <dbReference type="NCBI Taxonomy" id="501010"/>
    <lineage>
        <taxon>Bacteria</taxon>
        <taxon>Bacillati</taxon>
        <taxon>Actinomycetota</taxon>
        <taxon>Actinomycetes</taxon>
        <taxon>Streptosporangiales</taxon>
        <taxon>Nocardiopsidaceae</taxon>
        <taxon>Nocardiopsis</taxon>
    </lineage>
</organism>
<protein>
    <submittedName>
        <fullName evidence="3">Dynein regulation protein LC7</fullName>
    </submittedName>
</protein>
<sequence>MSMTADAAAQGRTSDAGAVEGQPPAKTLDWLLGDLVERVSGAQHALLLSADGLLLSSSPDLDHERGERLAAIASGFASLARGARGQLGASEVRQTVVEMDNVFFFVLAAGRGASLALVAESTCDMGQAAFEVNRLVRQVGPHLSALPRRGGRGGGG</sequence>
<dbReference type="SMART" id="SM00960">
    <property type="entry name" value="Robl_LC7"/>
    <property type="match status" value="1"/>
</dbReference>
<feature type="region of interest" description="Disordered" evidence="1">
    <location>
        <begin position="1"/>
        <end position="21"/>
    </location>
</feature>
<dbReference type="EMBL" id="MCOK01000001">
    <property type="protein sequence ID" value="OOC53811.1"/>
    <property type="molecule type" value="Genomic_DNA"/>
</dbReference>
<dbReference type="InterPro" id="IPR053141">
    <property type="entry name" value="Mycobact_SerProt_Inhib_Rv3364c"/>
</dbReference>
<dbReference type="PANTHER" id="PTHR36222">
    <property type="entry name" value="SERINE PROTEASE INHIBITOR RV3364C"/>
    <property type="match status" value="1"/>
</dbReference>
<reference evidence="4" key="1">
    <citation type="submission" date="2016-08" db="EMBL/GenBank/DDBJ databases">
        <authorList>
            <person name="Tokovenko B."/>
            <person name="Kalinowski J."/>
        </authorList>
    </citation>
    <scope>NUCLEOTIDE SEQUENCE [LARGE SCALE GENOMIC DNA]</scope>
    <source>
        <strain evidence="4">UTMC102</strain>
    </source>
</reference>
<dbReference type="InterPro" id="IPR004942">
    <property type="entry name" value="Roadblock/LAMTOR2_dom"/>
</dbReference>
<evidence type="ECO:0000259" key="2">
    <source>
        <dbReference type="SMART" id="SM00960"/>
    </source>
</evidence>
<dbReference type="AlphaFoldDB" id="A0A1V3BZ39"/>
<feature type="domain" description="Roadblock/LAMTOR2" evidence="2">
    <location>
        <begin position="29"/>
        <end position="119"/>
    </location>
</feature>